<evidence type="ECO:0000256" key="4">
    <source>
        <dbReference type="PIRSR" id="PIRSR617867-1"/>
    </source>
</evidence>
<dbReference type="SUPFAM" id="SSF52788">
    <property type="entry name" value="Phosphotyrosine protein phosphatases I"/>
    <property type="match status" value="1"/>
</dbReference>
<dbReference type="SMART" id="SM00226">
    <property type="entry name" value="LMWPc"/>
    <property type="match status" value="1"/>
</dbReference>
<reference evidence="6 7" key="1">
    <citation type="submission" date="2020-07" db="EMBL/GenBank/DDBJ databases">
        <title>Sequencing the genomes of 1000 actinobacteria strains.</title>
        <authorList>
            <person name="Klenk H.-P."/>
        </authorList>
    </citation>
    <scope>NUCLEOTIDE SEQUENCE [LARGE SCALE GENOMIC DNA]</scope>
    <source>
        <strain evidence="6 7">DSM 27576</strain>
    </source>
</reference>
<keyword evidence="3" id="KW-0904">Protein phosphatase</keyword>
<gene>
    <name evidence="6" type="ORF">FHX48_001856</name>
</gene>
<sequence length="206" mass="22399">MLEILTVCTGNICRSPLAELLLRQQLDGIATVSSAGVRAMVGEGMPDEAAELATKRGVPASDIAQHHARWLNESHLETPDLVLAMAREHRRAVVELSPSRIRSAFTAREFERLAERATDASLMIAADAAGSDPHERFRAVLQHLAGRRGLVAPPADPTDDDVVDPYRRSVDMYELSGAQLDPALVQVVRLVRIAAGQNQGQNQPQD</sequence>
<dbReference type="InterPro" id="IPR050438">
    <property type="entry name" value="LMW_PTPase"/>
</dbReference>
<dbReference type="InterPro" id="IPR023485">
    <property type="entry name" value="Ptyr_pPase"/>
</dbReference>
<proteinExistence type="inferred from homology"/>
<dbReference type="PANTHER" id="PTHR11717">
    <property type="entry name" value="LOW MOLECULAR WEIGHT PROTEIN TYROSINE PHOSPHATASE"/>
    <property type="match status" value="1"/>
</dbReference>
<feature type="active site" description="Nucleophile" evidence="4">
    <location>
        <position position="8"/>
    </location>
</feature>
<keyword evidence="7" id="KW-1185">Reference proteome</keyword>
<dbReference type="Pfam" id="PF01451">
    <property type="entry name" value="LMWPc"/>
    <property type="match status" value="1"/>
</dbReference>
<dbReference type="Proteomes" id="UP000526083">
    <property type="component" value="Unassembled WGS sequence"/>
</dbReference>
<evidence type="ECO:0000256" key="2">
    <source>
        <dbReference type="ARBA" id="ARBA00022801"/>
    </source>
</evidence>
<evidence type="ECO:0000256" key="1">
    <source>
        <dbReference type="ARBA" id="ARBA00011063"/>
    </source>
</evidence>
<dbReference type="PRINTS" id="PR00719">
    <property type="entry name" value="LMWPTPASE"/>
</dbReference>
<dbReference type="Gene3D" id="3.40.50.2300">
    <property type="match status" value="1"/>
</dbReference>
<evidence type="ECO:0000313" key="7">
    <source>
        <dbReference type="Proteomes" id="UP000526083"/>
    </source>
</evidence>
<dbReference type="EC" id="3.1.3.48" evidence="6"/>
<dbReference type="InterPro" id="IPR017867">
    <property type="entry name" value="Tyr_phospatase_low_mol_wt"/>
</dbReference>
<comment type="caution">
    <text evidence="6">The sequence shown here is derived from an EMBL/GenBank/DDBJ whole genome shotgun (WGS) entry which is preliminary data.</text>
</comment>
<feature type="domain" description="Phosphotyrosine protein phosphatase I" evidence="5">
    <location>
        <begin position="2"/>
        <end position="153"/>
    </location>
</feature>
<evidence type="ECO:0000313" key="6">
    <source>
        <dbReference type="EMBL" id="MBA8816763.1"/>
    </source>
</evidence>
<comment type="similarity">
    <text evidence="1">Belongs to the low molecular weight phosphotyrosine protein phosphatase family.</text>
</comment>
<dbReference type="GO" id="GO:0004725">
    <property type="term" value="F:protein tyrosine phosphatase activity"/>
    <property type="evidence" value="ECO:0007669"/>
    <property type="project" value="UniProtKB-EC"/>
</dbReference>
<organism evidence="6 7">
    <name type="scientific">Microbacterium halimionae</name>
    <dbReference type="NCBI Taxonomy" id="1526413"/>
    <lineage>
        <taxon>Bacteria</taxon>
        <taxon>Bacillati</taxon>
        <taxon>Actinomycetota</taxon>
        <taxon>Actinomycetes</taxon>
        <taxon>Micrococcales</taxon>
        <taxon>Microbacteriaceae</taxon>
        <taxon>Microbacterium</taxon>
    </lineage>
</organism>
<evidence type="ECO:0000256" key="3">
    <source>
        <dbReference type="ARBA" id="ARBA00022912"/>
    </source>
</evidence>
<feature type="active site" evidence="4">
    <location>
        <position position="14"/>
    </location>
</feature>
<name>A0A7W3PM24_9MICO</name>
<dbReference type="PANTHER" id="PTHR11717:SF31">
    <property type="entry name" value="LOW MOLECULAR WEIGHT PROTEIN-TYROSINE-PHOSPHATASE ETP-RELATED"/>
    <property type="match status" value="1"/>
</dbReference>
<accession>A0A7W3PM24</accession>
<dbReference type="RefSeq" id="WP_167046440.1">
    <property type="nucleotide sequence ID" value="NZ_JAAOZB010000001.1"/>
</dbReference>
<dbReference type="AlphaFoldDB" id="A0A7W3PM24"/>
<keyword evidence="2 6" id="KW-0378">Hydrolase</keyword>
<dbReference type="InterPro" id="IPR036196">
    <property type="entry name" value="Ptyr_pPase_sf"/>
</dbReference>
<evidence type="ECO:0000259" key="5">
    <source>
        <dbReference type="SMART" id="SM00226"/>
    </source>
</evidence>
<dbReference type="EMBL" id="JACGWY010000003">
    <property type="protein sequence ID" value="MBA8816763.1"/>
    <property type="molecule type" value="Genomic_DNA"/>
</dbReference>
<protein>
    <submittedName>
        <fullName evidence="6">Protein-tyrosine phosphatase</fullName>
        <ecNumber evidence="6">3.1.3.48</ecNumber>
    </submittedName>
</protein>